<evidence type="ECO:0000313" key="1">
    <source>
        <dbReference type="EMBL" id="VDI44068.1"/>
    </source>
</evidence>
<name>A0A8B6F5W8_MYTGA</name>
<dbReference type="Proteomes" id="UP000596742">
    <property type="component" value="Unassembled WGS sequence"/>
</dbReference>
<dbReference type="InterPro" id="IPR013783">
    <property type="entry name" value="Ig-like_fold"/>
</dbReference>
<dbReference type="OrthoDB" id="6158624at2759"/>
<dbReference type="CDD" id="cd00096">
    <property type="entry name" value="Ig"/>
    <property type="match status" value="1"/>
</dbReference>
<dbReference type="EMBL" id="UYJE01006225">
    <property type="protein sequence ID" value="VDI44068.1"/>
    <property type="molecule type" value="Genomic_DNA"/>
</dbReference>
<evidence type="ECO:0000313" key="2">
    <source>
        <dbReference type="Proteomes" id="UP000596742"/>
    </source>
</evidence>
<sequence>FQAAKPNKYDKKDCKIILTCKASGNPKPTYKDDDTRCIIAVTNPYIIDYVVQNNSGLYICEAYNTTDGIIYKAINSVEIEI</sequence>
<comment type="caution">
    <text evidence="1">The sequence shown here is derived from an EMBL/GenBank/DDBJ whole genome shotgun (WGS) entry which is preliminary data.</text>
</comment>
<evidence type="ECO:0008006" key="3">
    <source>
        <dbReference type="Google" id="ProtNLM"/>
    </source>
</evidence>
<protein>
    <recommendedName>
        <fullName evidence="3">Ig-like domain-containing protein</fullName>
    </recommendedName>
</protein>
<reference evidence="1" key="1">
    <citation type="submission" date="2018-11" db="EMBL/GenBank/DDBJ databases">
        <authorList>
            <person name="Alioto T."/>
            <person name="Alioto T."/>
        </authorList>
    </citation>
    <scope>NUCLEOTIDE SEQUENCE</scope>
</reference>
<accession>A0A8B6F5W8</accession>
<dbReference type="InterPro" id="IPR036179">
    <property type="entry name" value="Ig-like_dom_sf"/>
</dbReference>
<keyword evidence="2" id="KW-1185">Reference proteome</keyword>
<dbReference type="SUPFAM" id="SSF48726">
    <property type="entry name" value="Immunoglobulin"/>
    <property type="match status" value="1"/>
</dbReference>
<gene>
    <name evidence="1" type="ORF">MGAL_10B020181</name>
</gene>
<dbReference type="Gene3D" id="2.60.40.10">
    <property type="entry name" value="Immunoglobulins"/>
    <property type="match status" value="1"/>
</dbReference>
<feature type="non-terminal residue" evidence="1">
    <location>
        <position position="1"/>
    </location>
</feature>
<proteinExistence type="predicted"/>
<organism evidence="1 2">
    <name type="scientific">Mytilus galloprovincialis</name>
    <name type="common">Mediterranean mussel</name>
    <dbReference type="NCBI Taxonomy" id="29158"/>
    <lineage>
        <taxon>Eukaryota</taxon>
        <taxon>Metazoa</taxon>
        <taxon>Spiralia</taxon>
        <taxon>Lophotrochozoa</taxon>
        <taxon>Mollusca</taxon>
        <taxon>Bivalvia</taxon>
        <taxon>Autobranchia</taxon>
        <taxon>Pteriomorphia</taxon>
        <taxon>Mytilida</taxon>
        <taxon>Mytiloidea</taxon>
        <taxon>Mytilidae</taxon>
        <taxon>Mytilinae</taxon>
        <taxon>Mytilus</taxon>
    </lineage>
</organism>
<feature type="non-terminal residue" evidence="1">
    <location>
        <position position="81"/>
    </location>
</feature>
<dbReference type="AlphaFoldDB" id="A0A8B6F5W8"/>